<feature type="transmembrane region" description="Helical" evidence="6">
    <location>
        <begin position="196"/>
        <end position="215"/>
    </location>
</feature>
<evidence type="ECO:0000313" key="7">
    <source>
        <dbReference type="EMBL" id="CAG5083618.1"/>
    </source>
</evidence>
<gene>
    <name evidence="7" type="primary">txxe 1401-terC</name>
    <name evidence="7" type="ORF">TXXE_07050</name>
</gene>
<dbReference type="Proteomes" id="UP000681526">
    <property type="component" value="Unassembled WGS sequence"/>
</dbReference>
<keyword evidence="8" id="KW-1185">Reference proteome</keyword>
<protein>
    <submittedName>
        <fullName evidence="7">Membrane protein TerC</fullName>
    </submittedName>
</protein>
<feature type="transmembrane region" description="Helical" evidence="6">
    <location>
        <begin position="67"/>
        <end position="85"/>
    </location>
</feature>
<sequence>MDSLLIFAQIMLVNLLLSGDNAVVIAMACRHLPPGIRERAMVWGTAAAVALRCALTLSAAALLQIPYLRAAGALMLYGIAVKLLLDGGGDGTPHNVRNSATIAGAVRTILAADFIMSLDNVLAIAAIADGEIVLMLIGIALSIPIVIWGSRFVGALLARIPQLVYIGAALLGYEAGRMLVHDPGLDELLFHGSRTAAEALPVLSVPLVIVLYLLMRRAS</sequence>
<dbReference type="NCBIfam" id="TIGR03717">
    <property type="entry name" value="R_switched_YjbE"/>
    <property type="match status" value="1"/>
</dbReference>
<comment type="caution">
    <text evidence="7">The sequence shown here is derived from an EMBL/GenBank/DDBJ whole genome shotgun (WGS) entry which is preliminary data.</text>
</comment>
<feature type="transmembrane region" description="Helical" evidence="6">
    <location>
        <begin position="40"/>
        <end position="61"/>
    </location>
</feature>
<organism evidence="7 8">
    <name type="scientific">Thermobacillus xylanilyticus</name>
    <dbReference type="NCBI Taxonomy" id="76633"/>
    <lineage>
        <taxon>Bacteria</taxon>
        <taxon>Bacillati</taxon>
        <taxon>Bacillota</taxon>
        <taxon>Bacilli</taxon>
        <taxon>Bacillales</taxon>
        <taxon>Paenibacillaceae</taxon>
        <taxon>Thermobacillus</taxon>
    </lineage>
</organism>
<feature type="transmembrane region" description="Helical" evidence="6">
    <location>
        <begin position="6"/>
        <end position="28"/>
    </location>
</feature>
<evidence type="ECO:0000256" key="4">
    <source>
        <dbReference type="ARBA" id="ARBA00022989"/>
    </source>
</evidence>
<keyword evidence="5 6" id="KW-0472">Membrane</keyword>
<evidence type="ECO:0000256" key="3">
    <source>
        <dbReference type="ARBA" id="ARBA00022692"/>
    </source>
</evidence>
<keyword evidence="4 6" id="KW-1133">Transmembrane helix</keyword>
<dbReference type="PANTHER" id="PTHR30238:SF4">
    <property type="entry name" value="SLL1022 PROTEIN"/>
    <property type="match status" value="1"/>
</dbReference>
<evidence type="ECO:0000256" key="1">
    <source>
        <dbReference type="ARBA" id="ARBA00004141"/>
    </source>
</evidence>
<comment type="similarity">
    <text evidence="2">Belongs to the TerC family.</text>
</comment>
<feature type="transmembrane region" description="Helical" evidence="6">
    <location>
        <begin position="105"/>
        <end position="126"/>
    </location>
</feature>
<dbReference type="InterPro" id="IPR005496">
    <property type="entry name" value="Integral_membrane_TerC"/>
</dbReference>
<dbReference type="RefSeq" id="WP_213484008.1">
    <property type="nucleotide sequence ID" value="NZ_CAJRAY010000032.1"/>
</dbReference>
<dbReference type="Pfam" id="PF03741">
    <property type="entry name" value="TerC"/>
    <property type="match status" value="1"/>
</dbReference>
<accession>A0ABN7RQI1</accession>
<dbReference type="InterPro" id="IPR022301">
    <property type="entry name" value="Integral_membrane_YjbE"/>
</dbReference>
<evidence type="ECO:0000256" key="6">
    <source>
        <dbReference type="SAM" id="Phobius"/>
    </source>
</evidence>
<proteinExistence type="inferred from homology"/>
<feature type="transmembrane region" description="Helical" evidence="6">
    <location>
        <begin position="156"/>
        <end position="176"/>
    </location>
</feature>
<reference evidence="7 8" key="1">
    <citation type="submission" date="2021-04" db="EMBL/GenBank/DDBJ databases">
        <authorList>
            <person name="Rakotoarivonina H."/>
        </authorList>
    </citation>
    <scope>NUCLEOTIDE SEQUENCE [LARGE SCALE GENOMIC DNA]</scope>
    <source>
        <strain evidence="7 8">XE</strain>
    </source>
</reference>
<feature type="transmembrane region" description="Helical" evidence="6">
    <location>
        <begin position="132"/>
        <end position="149"/>
    </location>
</feature>
<comment type="subcellular location">
    <subcellularLocation>
        <location evidence="1">Membrane</location>
        <topology evidence="1">Multi-pass membrane protein</topology>
    </subcellularLocation>
</comment>
<evidence type="ECO:0000256" key="5">
    <source>
        <dbReference type="ARBA" id="ARBA00023136"/>
    </source>
</evidence>
<name>A0ABN7RQI1_THEXY</name>
<dbReference type="EMBL" id="CAJRAY010000032">
    <property type="protein sequence ID" value="CAG5083618.1"/>
    <property type="molecule type" value="Genomic_DNA"/>
</dbReference>
<keyword evidence="3 6" id="KW-0812">Transmembrane</keyword>
<evidence type="ECO:0000313" key="8">
    <source>
        <dbReference type="Proteomes" id="UP000681526"/>
    </source>
</evidence>
<evidence type="ECO:0000256" key="2">
    <source>
        <dbReference type="ARBA" id="ARBA00007511"/>
    </source>
</evidence>
<dbReference type="PANTHER" id="PTHR30238">
    <property type="entry name" value="MEMBRANE BOUND PREDICTED REDOX MODULATOR"/>
    <property type="match status" value="1"/>
</dbReference>